<proteinExistence type="predicted"/>
<protein>
    <submittedName>
        <fullName evidence="1">DUF1499 domain-containing protein</fullName>
    </submittedName>
</protein>
<dbReference type="Pfam" id="PF07386">
    <property type="entry name" value="DUF1499"/>
    <property type="match status" value="1"/>
</dbReference>
<dbReference type="InterPro" id="IPR010865">
    <property type="entry name" value="DUF1499"/>
</dbReference>
<dbReference type="RefSeq" id="WP_382164745.1">
    <property type="nucleotide sequence ID" value="NZ_JBHTBR010000002.1"/>
</dbReference>
<evidence type="ECO:0000313" key="1">
    <source>
        <dbReference type="EMBL" id="MFC7290121.1"/>
    </source>
</evidence>
<dbReference type="EMBL" id="JBHTBR010000002">
    <property type="protein sequence ID" value="MFC7290121.1"/>
    <property type="molecule type" value="Genomic_DNA"/>
</dbReference>
<keyword evidence="2" id="KW-1185">Reference proteome</keyword>
<sequence length="128" mass="14656">MLDFKNLRRPKTPNTYLLAPIGVCENAVPDAEPTVFYLKNAATLKADFLHIMQDQPRVSVLEDEGLGLELRQKTPLMGFPDFISVKFINLEEGKSTLAIYSRSKYGRKDFGVNRKRIELWVDLLRKNA</sequence>
<name>A0ABW2IGA6_9PROT</name>
<accession>A0ABW2IGA6</accession>
<reference evidence="2" key="1">
    <citation type="journal article" date="2019" name="Int. J. Syst. Evol. Microbiol.">
        <title>The Global Catalogue of Microorganisms (GCM) 10K type strain sequencing project: providing services to taxonomists for standard genome sequencing and annotation.</title>
        <authorList>
            <consortium name="The Broad Institute Genomics Platform"/>
            <consortium name="The Broad Institute Genome Sequencing Center for Infectious Disease"/>
            <person name="Wu L."/>
            <person name="Ma J."/>
        </authorList>
    </citation>
    <scope>NUCLEOTIDE SEQUENCE [LARGE SCALE GENOMIC DNA]</scope>
    <source>
        <strain evidence="2">CCUG 51308</strain>
    </source>
</reference>
<organism evidence="1 2">
    <name type="scientific">Hirschia litorea</name>
    <dbReference type="NCBI Taxonomy" id="1199156"/>
    <lineage>
        <taxon>Bacteria</taxon>
        <taxon>Pseudomonadati</taxon>
        <taxon>Pseudomonadota</taxon>
        <taxon>Alphaproteobacteria</taxon>
        <taxon>Hyphomonadales</taxon>
        <taxon>Hyphomonadaceae</taxon>
        <taxon>Hirschia</taxon>
    </lineage>
</organism>
<dbReference type="Proteomes" id="UP001596492">
    <property type="component" value="Unassembled WGS sequence"/>
</dbReference>
<comment type="caution">
    <text evidence="1">The sequence shown here is derived from an EMBL/GenBank/DDBJ whole genome shotgun (WGS) entry which is preliminary data.</text>
</comment>
<evidence type="ECO:0000313" key="2">
    <source>
        <dbReference type="Proteomes" id="UP001596492"/>
    </source>
</evidence>
<gene>
    <name evidence="1" type="ORF">ACFQS8_00705</name>
</gene>